<keyword evidence="1 2" id="KW-0193">Cuticle</keyword>
<dbReference type="InterPro" id="IPR051217">
    <property type="entry name" value="Insect_Cuticle_Struc_Prot"/>
</dbReference>
<reference evidence="4" key="1">
    <citation type="submission" date="2009-03" db="EMBL/GenBank/DDBJ databases">
        <title>Caligus clemensi ESTs and full-length cDNAs.</title>
        <authorList>
            <person name="Yasuike M."/>
            <person name="von Schalburg K."/>
            <person name="Cooper G."/>
            <person name="Leong J."/>
            <person name="Jones S.R.M."/>
            <person name="Koop B.F."/>
        </authorList>
    </citation>
    <scope>NUCLEOTIDE SEQUENCE</scope>
    <source>
        <tissue evidence="4">Whole</tissue>
    </source>
</reference>
<sequence length="170" mass="17070">MFLKFAVLCLSAFAVASAAPSAPAGYGAPLPPPAPVYEAPPSYGVTEPVPSYAAPAPAAPEPIPPYAFNYAALDAESKTDFSAEEESKDGVVVGQYKVLRADGIIMTVTYTVDGDAGFVADIATEAAPAGSGYGAPEVAPIPAYGAPEAASAPDYGAPVAPLPAYLPSYA</sequence>
<dbReference type="GO" id="GO:0005615">
    <property type="term" value="C:extracellular space"/>
    <property type="evidence" value="ECO:0007669"/>
    <property type="project" value="TreeGrafter"/>
</dbReference>
<organism evidence="4">
    <name type="scientific">Caligus clemensi</name>
    <name type="common">Sea louse</name>
    <dbReference type="NCBI Taxonomy" id="344056"/>
    <lineage>
        <taxon>Eukaryota</taxon>
        <taxon>Metazoa</taxon>
        <taxon>Ecdysozoa</taxon>
        <taxon>Arthropoda</taxon>
        <taxon>Crustacea</taxon>
        <taxon>Multicrustacea</taxon>
        <taxon>Hexanauplia</taxon>
        <taxon>Copepoda</taxon>
        <taxon>Siphonostomatoida</taxon>
        <taxon>Caligidae</taxon>
        <taxon>Caligus</taxon>
    </lineage>
</organism>
<evidence type="ECO:0000256" key="1">
    <source>
        <dbReference type="ARBA" id="ARBA00022460"/>
    </source>
</evidence>
<feature type="signal peptide" evidence="3">
    <location>
        <begin position="1"/>
        <end position="18"/>
    </location>
</feature>
<evidence type="ECO:0000256" key="3">
    <source>
        <dbReference type="SAM" id="SignalP"/>
    </source>
</evidence>
<keyword evidence="3" id="KW-0732">Signal</keyword>
<accession>C1BZV8</accession>
<gene>
    <name evidence="4" type="primary">CU18B</name>
</gene>
<dbReference type="GO" id="GO:0042302">
    <property type="term" value="F:structural constituent of cuticle"/>
    <property type="evidence" value="ECO:0007669"/>
    <property type="project" value="UniProtKB-UniRule"/>
</dbReference>
<dbReference type="InterPro" id="IPR000618">
    <property type="entry name" value="Insect_cuticle"/>
</dbReference>
<feature type="chain" id="PRO_5002905430" evidence="3">
    <location>
        <begin position="19"/>
        <end position="170"/>
    </location>
</feature>
<dbReference type="GO" id="GO:0031012">
    <property type="term" value="C:extracellular matrix"/>
    <property type="evidence" value="ECO:0007669"/>
    <property type="project" value="TreeGrafter"/>
</dbReference>
<dbReference type="PROSITE" id="PS51155">
    <property type="entry name" value="CHIT_BIND_RR_2"/>
    <property type="match status" value="1"/>
</dbReference>
<dbReference type="Pfam" id="PF00379">
    <property type="entry name" value="Chitin_bind_4"/>
    <property type="match status" value="1"/>
</dbReference>
<name>C1BZV8_CALCM</name>
<protein>
    <submittedName>
        <fullName evidence="4">Cuticle protein 18.6, isoform B</fullName>
    </submittedName>
</protein>
<evidence type="ECO:0000313" key="4">
    <source>
        <dbReference type="EMBL" id="ACO14561.1"/>
    </source>
</evidence>
<evidence type="ECO:0000256" key="2">
    <source>
        <dbReference type="PROSITE-ProRule" id="PRU00497"/>
    </source>
</evidence>
<dbReference type="PANTHER" id="PTHR12236:SF79">
    <property type="entry name" value="CUTICULAR PROTEIN 50CB-RELATED"/>
    <property type="match status" value="1"/>
</dbReference>
<dbReference type="AlphaFoldDB" id="C1BZV8"/>
<dbReference type="PANTHER" id="PTHR12236">
    <property type="entry name" value="STRUCTURAL CONTITUENT OF CUTICLE"/>
    <property type="match status" value="1"/>
</dbReference>
<proteinExistence type="evidence at transcript level"/>
<dbReference type="EMBL" id="BT080137">
    <property type="protein sequence ID" value="ACO14561.1"/>
    <property type="molecule type" value="mRNA"/>
</dbReference>